<feature type="non-terminal residue" evidence="1">
    <location>
        <position position="354"/>
    </location>
</feature>
<gene>
    <name evidence="1" type="ORF">LTS18_014940</name>
</gene>
<dbReference type="Proteomes" id="UP001186974">
    <property type="component" value="Unassembled WGS sequence"/>
</dbReference>
<comment type="caution">
    <text evidence="1">The sequence shown here is derived from an EMBL/GenBank/DDBJ whole genome shotgun (WGS) entry which is preliminary data.</text>
</comment>
<reference evidence="1" key="1">
    <citation type="submission" date="2024-09" db="EMBL/GenBank/DDBJ databases">
        <title>Black Yeasts Isolated from many extreme environments.</title>
        <authorList>
            <person name="Coleine C."/>
            <person name="Stajich J.E."/>
            <person name="Selbmann L."/>
        </authorList>
    </citation>
    <scope>NUCLEOTIDE SEQUENCE</scope>
    <source>
        <strain evidence="1">CCFEE 5737</strain>
    </source>
</reference>
<name>A0ACC3CV96_9PEZI</name>
<protein>
    <submittedName>
        <fullName evidence="1">Uncharacterized protein</fullName>
    </submittedName>
</protein>
<accession>A0ACC3CV96</accession>
<proteinExistence type="predicted"/>
<dbReference type="EMBL" id="JAWDJW010011218">
    <property type="protein sequence ID" value="KAK3044957.1"/>
    <property type="molecule type" value="Genomic_DNA"/>
</dbReference>
<evidence type="ECO:0000313" key="2">
    <source>
        <dbReference type="Proteomes" id="UP001186974"/>
    </source>
</evidence>
<sequence>MADVKGRRVTYIVTFIVFIGACIGTAESKYYYQLLILRCLQSTGSASTIAIGAGMVGDITTREDRGGYMGIFQAGLLVPLAIGPVLGGVFAQTLGWRAIFWFLTIYAAAFLVVLVFVLPETLRSMVGNGSIPAKGLSQSLLGYIQQRRHPTAAKTIPDTPSNGKKAKIDVLGPLKIILSVEVSFVIAFLSIHYMVWQMSVAASSTLFKETYGLSEIQIGLTYISNGAGCILATLTIGKFLDFEYRRTQAKFTGDPKEFPLERARLRTLWLWSAIECASVLVFGWTIQYSIHISVPIICSFFIGWAATCIYSIANTYLVDVFTHSGASATAALNLARCLVGAGGTAAILPLANAI</sequence>
<organism evidence="1 2">
    <name type="scientific">Coniosporium uncinatum</name>
    <dbReference type="NCBI Taxonomy" id="93489"/>
    <lineage>
        <taxon>Eukaryota</taxon>
        <taxon>Fungi</taxon>
        <taxon>Dikarya</taxon>
        <taxon>Ascomycota</taxon>
        <taxon>Pezizomycotina</taxon>
        <taxon>Dothideomycetes</taxon>
        <taxon>Dothideomycetes incertae sedis</taxon>
        <taxon>Coniosporium</taxon>
    </lineage>
</organism>
<evidence type="ECO:0000313" key="1">
    <source>
        <dbReference type="EMBL" id="KAK3044957.1"/>
    </source>
</evidence>
<keyword evidence="2" id="KW-1185">Reference proteome</keyword>